<dbReference type="PANTHER" id="PTHR36302:SF1">
    <property type="entry name" value="COPPER CHAPERONE PCU(A)C"/>
    <property type="match status" value="1"/>
</dbReference>
<reference evidence="2 3" key="1">
    <citation type="submission" date="2020-08" db="EMBL/GenBank/DDBJ databases">
        <title>Genomic Encyclopedia of Type Strains, Phase IV (KMG-IV): sequencing the most valuable type-strain genomes for metagenomic binning, comparative biology and taxonomic classification.</title>
        <authorList>
            <person name="Goeker M."/>
        </authorList>
    </citation>
    <scope>NUCLEOTIDE SEQUENCE [LARGE SCALE GENOMIC DNA]</scope>
    <source>
        <strain evidence="2 3">DSM 19979</strain>
    </source>
</reference>
<dbReference type="InterPro" id="IPR007410">
    <property type="entry name" value="LpqE-like"/>
</dbReference>
<feature type="chain" id="PRO_5032335450" description="Copper(I)-binding protein" evidence="1">
    <location>
        <begin position="21"/>
        <end position="165"/>
    </location>
</feature>
<proteinExistence type="predicted"/>
<organism evidence="2 3">
    <name type="scientific">Roseococcus suduntuyensis</name>
    <dbReference type="NCBI Taxonomy" id="455361"/>
    <lineage>
        <taxon>Bacteria</taxon>
        <taxon>Pseudomonadati</taxon>
        <taxon>Pseudomonadota</taxon>
        <taxon>Alphaproteobacteria</taxon>
        <taxon>Acetobacterales</taxon>
        <taxon>Roseomonadaceae</taxon>
        <taxon>Roseococcus</taxon>
    </lineage>
</organism>
<accession>A0A840ADI7</accession>
<evidence type="ECO:0000313" key="2">
    <source>
        <dbReference type="EMBL" id="MBB3898155.1"/>
    </source>
</evidence>
<keyword evidence="1" id="KW-0732">Signal</keyword>
<dbReference type="AlphaFoldDB" id="A0A840ADI7"/>
<dbReference type="EMBL" id="JACIDJ010000002">
    <property type="protein sequence ID" value="MBB3898155.1"/>
    <property type="molecule type" value="Genomic_DNA"/>
</dbReference>
<dbReference type="SUPFAM" id="SSF110087">
    <property type="entry name" value="DR1885-like metal-binding protein"/>
    <property type="match status" value="1"/>
</dbReference>
<evidence type="ECO:0008006" key="4">
    <source>
        <dbReference type="Google" id="ProtNLM"/>
    </source>
</evidence>
<evidence type="ECO:0000313" key="3">
    <source>
        <dbReference type="Proteomes" id="UP000553193"/>
    </source>
</evidence>
<dbReference type="Pfam" id="PF04314">
    <property type="entry name" value="PCuAC"/>
    <property type="match status" value="1"/>
</dbReference>
<dbReference type="RefSeq" id="WP_184383243.1">
    <property type="nucleotide sequence ID" value="NZ_JACIDJ010000002.1"/>
</dbReference>
<feature type="signal peptide" evidence="1">
    <location>
        <begin position="1"/>
        <end position="20"/>
    </location>
</feature>
<name>A0A840ADI7_9PROT</name>
<sequence length="165" mass="17467">MIHRRILLGALPLLPVAAQAHHHQGQVQPVQHQHGATSLGPLRVEAPWTRAALEGRQGAGFMTIRNTGTVADRLVSATSPVAGRVELHTHLRDGDVMRMRPVEDIPVPAGGSATLQPGGLHLMFMGLNRTLVAGETVPVTLRFAAAGEVTVQLRVQAAGARGHGH</sequence>
<dbReference type="Gene3D" id="2.60.40.1890">
    <property type="entry name" value="PCu(A)C copper chaperone"/>
    <property type="match status" value="1"/>
</dbReference>
<dbReference type="PANTHER" id="PTHR36302">
    <property type="entry name" value="BLR7088 PROTEIN"/>
    <property type="match status" value="1"/>
</dbReference>
<dbReference type="Proteomes" id="UP000553193">
    <property type="component" value="Unassembled WGS sequence"/>
</dbReference>
<gene>
    <name evidence="2" type="ORF">GGQ83_001592</name>
</gene>
<dbReference type="InterPro" id="IPR036182">
    <property type="entry name" value="PCuAC_sf"/>
</dbReference>
<comment type="caution">
    <text evidence="2">The sequence shown here is derived from an EMBL/GenBank/DDBJ whole genome shotgun (WGS) entry which is preliminary data.</text>
</comment>
<protein>
    <recommendedName>
        <fullName evidence="4">Copper(I)-binding protein</fullName>
    </recommendedName>
</protein>
<keyword evidence="3" id="KW-1185">Reference proteome</keyword>
<dbReference type="InterPro" id="IPR058248">
    <property type="entry name" value="Lxx211020-like"/>
</dbReference>
<evidence type="ECO:0000256" key="1">
    <source>
        <dbReference type="SAM" id="SignalP"/>
    </source>
</evidence>